<dbReference type="InterPro" id="IPR036513">
    <property type="entry name" value="STAS_dom_sf"/>
</dbReference>
<dbReference type="Proteomes" id="UP000741013">
    <property type="component" value="Unassembled WGS sequence"/>
</dbReference>
<organism evidence="4 5">
    <name type="scientific">Amycolatopsis magusensis</name>
    <dbReference type="NCBI Taxonomy" id="882444"/>
    <lineage>
        <taxon>Bacteria</taxon>
        <taxon>Bacillati</taxon>
        <taxon>Actinomycetota</taxon>
        <taxon>Actinomycetes</taxon>
        <taxon>Pseudonocardiales</taxon>
        <taxon>Pseudonocardiaceae</taxon>
        <taxon>Amycolatopsis</taxon>
    </lineage>
</organism>
<gene>
    <name evidence="4" type="ORF">JOM49_007751</name>
</gene>
<reference evidence="4 5" key="1">
    <citation type="submission" date="2021-03" db="EMBL/GenBank/DDBJ databases">
        <title>Sequencing the genomes of 1000 actinobacteria strains.</title>
        <authorList>
            <person name="Klenk H.-P."/>
        </authorList>
    </citation>
    <scope>NUCLEOTIDE SEQUENCE [LARGE SCALE GENOMIC DNA]</scope>
    <source>
        <strain evidence="4 5">DSM 45510</strain>
    </source>
</reference>
<keyword evidence="5" id="KW-1185">Reference proteome</keyword>
<comment type="caution">
    <text evidence="4">The sequence shown here is derived from an EMBL/GenBank/DDBJ whole genome shotgun (WGS) entry which is preliminary data.</text>
</comment>
<dbReference type="RefSeq" id="WP_209669151.1">
    <property type="nucleotide sequence ID" value="NZ_JAGGMS010000001.1"/>
</dbReference>
<dbReference type="Pfam" id="PF13466">
    <property type="entry name" value="STAS_2"/>
    <property type="match status" value="1"/>
</dbReference>
<dbReference type="CDD" id="cd07043">
    <property type="entry name" value="STAS_anti-anti-sigma_factors"/>
    <property type="match status" value="1"/>
</dbReference>
<dbReference type="SUPFAM" id="SSF52091">
    <property type="entry name" value="SpoIIaa-like"/>
    <property type="match status" value="1"/>
</dbReference>
<proteinExistence type="inferred from homology"/>
<evidence type="ECO:0000313" key="4">
    <source>
        <dbReference type="EMBL" id="MBP2186225.1"/>
    </source>
</evidence>
<comment type="similarity">
    <text evidence="1 2">Belongs to the anti-sigma-factor antagonist family.</text>
</comment>
<sequence length="103" mass="10956">MNEFSYDVTVSAGRAVVTTAGELDAHTGADFRLALPELAEVHQDLVLDLAGLTYVDSTGLSMFLAAQKRAAAFGGRVRLRGVPQFLTRLLAVTGLNGILPVLR</sequence>
<feature type="domain" description="STAS" evidence="3">
    <location>
        <begin position="4"/>
        <end position="103"/>
    </location>
</feature>
<protein>
    <recommendedName>
        <fullName evidence="2">Anti-sigma factor antagonist</fullName>
    </recommendedName>
</protein>
<dbReference type="InterPro" id="IPR058548">
    <property type="entry name" value="MlaB-like_STAS"/>
</dbReference>
<dbReference type="NCBIfam" id="TIGR00377">
    <property type="entry name" value="ant_ant_sig"/>
    <property type="match status" value="1"/>
</dbReference>
<dbReference type="PROSITE" id="PS50801">
    <property type="entry name" value="STAS"/>
    <property type="match status" value="1"/>
</dbReference>
<name>A0ABS4Q3H2_9PSEU</name>
<accession>A0ABS4Q3H2</accession>
<evidence type="ECO:0000313" key="5">
    <source>
        <dbReference type="Proteomes" id="UP000741013"/>
    </source>
</evidence>
<evidence type="ECO:0000256" key="1">
    <source>
        <dbReference type="ARBA" id="ARBA00009013"/>
    </source>
</evidence>
<evidence type="ECO:0000256" key="2">
    <source>
        <dbReference type="RuleBase" id="RU003749"/>
    </source>
</evidence>
<evidence type="ECO:0000259" key="3">
    <source>
        <dbReference type="PROSITE" id="PS50801"/>
    </source>
</evidence>
<dbReference type="PANTHER" id="PTHR33495:SF2">
    <property type="entry name" value="ANTI-SIGMA FACTOR ANTAGONIST TM_1081-RELATED"/>
    <property type="match status" value="1"/>
</dbReference>
<dbReference type="Gene3D" id="3.30.750.24">
    <property type="entry name" value="STAS domain"/>
    <property type="match status" value="1"/>
</dbReference>
<dbReference type="InterPro" id="IPR003658">
    <property type="entry name" value="Anti-sigma_ant"/>
</dbReference>
<dbReference type="InterPro" id="IPR002645">
    <property type="entry name" value="STAS_dom"/>
</dbReference>
<dbReference type="EMBL" id="JAGGMS010000001">
    <property type="protein sequence ID" value="MBP2186225.1"/>
    <property type="molecule type" value="Genomic_DNA"/>
</dbReference>
<dbReference type="PANTHER" id="PTHR33495">
    <property type="entry name" value="ANTI-SIGMA FACTOR ANTAGONIST TM_1081-RELATED-RELATED"/>
    <property type="match status" value="1"/>
</dbReference>